<dbReference type="CDD" id="cd08022">
    <property type="entry name" value="M28_PSMA_like"/>
    <property type="match status" value="1"/>
</dbReference>
<name>A0A6A6BBB4_9PEZI</name>
<dbReference type="Gene3D" id="1.20.930.40">
    <property type="entry name" value="Transferrin receptor-like, dimerisation domain"/>
    <property type="match status" value="1"/>
</dbReference>
<feature type="signal peptide" evidence="3">
    <location>
        <begin position="1"/>
        <end position="19"/>
    </location>
</feature>
<evidence type="ECO:0000259" key="6">
    <source>
        <dbReference type="Pfam" id="PF04389"/>
    </source>
</evidence>
<evidence type="ECO:0000256" key="2">
    <source>
        <dbReference type="SAM" id="MobiDB-lite"/>
    </source>
</evidence>
<comment type="similarity">
    <text evidence="1">Belongs to the peptidase M28 family. M28B subfamily.</text>
</comment>
<dbReference type="PANTHER" id="PTHR10404:SF46">
    <property type="entry name" value="VACUOLAR PROTEIN SORTING-ASSOCIATED PROTEIN 70"/>
    <property type="match status" value="1"/>
</dbReference>
<feature type="chain" id="PRO_5025458091" description="Glutamate carboxypeptidase" evidence="3">
    <location>
        <begin position="20"/>
        <end position="722"/>
    </location>
</feature>
<dbReference type="GeneID" id="54296628"/>
<accession>A0A6A6BBB4</accession>
<evidence type="ECO:0000313" key="7">
    <source>
        <dbReference type="EMBL" id="KAF2140554.1"/>
    </source>
</evidence>
<dbReference type="FunFam" id="3.50.30.30:FF:000008">
    <property type="entry name" value="Glutamate carboxypeptidase 2"/>
    <property type="match status" value="1"/>
</dbReference>
<proteinExistence type="inferred from homology"/>
<dbReference type="Gene3D" id="3.40.630.10">
    <property type="entry name" value="Zn peptidases"/>
    <property type="match status" value="1"/>
</dbReference>
<evidence type="ECO:0000256" key="3">
    <source>
        <dbReference type="SAM" id="SignalP"/>
    </source>
</evidence>
<feature type="domain" description="PA" evidence="4">
    <location>
        <begin position="161"/>
        <end position="246"/>
    </location>
</feature>
<gene>
    <name evidence="7" type="ORF">K452DRAFT_273177</name>
</gene>
<dbReference type="RefSeq" id="XP_033396267.1">
    <property type="nucleotide sequence ID" value="XM_033539132.1"/>
</dbReference>
<dbReference type="InterPro" id="IPR007484">
    <property type="entry name" value="Peptidase_M28"/>
</dbReference>
<evidence type="ECO:0008006" key="9">
    <source>
        <dbReference type="Google" id="ProtNLM"/>
    </source>
</evidence>
<dbReference type="CDD" id="cd02121">
    <property type="entry name" value="PA_GCPII_like"/>
    <property type="match status" value="1"/>
</dbReference>
<dbReference type="Pfam" id="PF04389">
    <property type="entry name" value="Peptidase_M28"/>
    <property type="match status" value="1"/>
</dbReference>
<sequence length="722" mass="77778">MVYSMFNVAFMLVAGAAACQRDHLVSGHRARQHDSQLARRQADFPPVLSDTESILVNSFDNTSINDWSYYYTHGLHLAGKNRTMAQWTADKWSSYGIPSTLAEYYIQLNYPVSSSVSVDFGNGSTYDAQLIEDALDVDETTSYPNSLHAFHGYSFSGNATAEYVYVGRGQQTDFEELVKLGVALEGKIALAKYGGPFRGLKVKNAQAHGMIGCVIFSDPGDDGNVTEANGYAAYPDGPARNPTAIQRGSVQFLSQYPGDPSTPGYPSKKDSPRADTDSVTPRIPSVPISHKDALPILAALDGHGTPGSQVNRTGWTGGLDVSYSTGPATGVNISLSNLMEDATTPIWDAIGIINGTESDETIVIGNHRDAWIVGGAADPNSGSAILVELAKAFGKLLAKGWKPKRNIVFGSWDGEEYALLGSTEWVEEYIPWLSETTVSYLNVDVGCSGPRPDISASPELHKIATEIARKVIFPYAGTTLTDSLNETFYDAWLRSTEGEFGVLGSGSDYTAFLHNGIGSIDLGAGNGATDPVYMYHSNYDSYHWISTFADPGFHVHKAVGQYLSLLAYHLADDELIPFDLPNYTTELRKYYDALNETLVGAGAQLDTAALVDAIDAFDESAQQVDALATQAAAADAQDGAALLKLVNTKFREFQRAFTSQGGLPDREFYKHVIFAPGVDTGYAAVTYPGITEAVEAGNLTLAAEWVAKTAKGIERAAEILKP</sequence>
<dbReference type="SUPFAM" id="SSF47672">
    <property type="entry name" value="Transferrin receptor-like dimerisation domain"/>
    <property type="match status" value="1"/>
</dbReference>
<evidence type="ECO:0000259" key="5">
    <source>
        <dbReference type="Pfam" id="PF04253"/>
    </source>
</evidence>
<dbReference type="Pfam" id="PF04253">
    <property type="entry name" value="TFR_dimer"/>
    <property type="match status" value="1"/>
</dbReference>
<dbReference type="SUPFAM" id="SSF53187">
    <property type="entry name" value="Zn-dependent exopeptidases"/>
    <property type="match status" value="1"/>
</dbReference>
<protein>
    <recommendedName>
        <fullName evidence="9">Glutamate carboxypeptidase</fullName>
    </recommendedName>
</protein>
<dbReference type="InterPro" id="IPR036757">
    <property type="entry name" value="TFR-like_dimer_dom_sf"/>
</dbReference>
<evidence type="ECO:0000313" key="8">
    <source>
        <dbReference type="Proteomes" id="UP000799438"/>
    </source>
</evidence>
<dbReference type="InterPro" id="IPR039373">
    <property type="entry name" value="Peptidase_M28B"/>
</dbReference>
<dbReference type="Pfam" id="PF02225">
    <property type="entry name" value="PA"/>
    <property type="match status" value="1"/>
</dbReference>
<dbReference type="OrthoDB" id="5841748at2759"/>
<keyword evidence="3" id="KW-0732">Signal</keyword>
<dbReference type="GO" id="GO:0004180">
    <property type="term" value="F:carboxypeptidase activity"/>
    <property type="evidence" value="ECO:0007669"/>
    <property type="project" value="TreeGrafter"/>
</dbReference>
<dbReference type="PANTHER" id="PTHR10404">
    <property type="entry name" value="N-ACETYLATED-ALPHA-LINKED ACIDIC DIPEPTIDASE"/>
    <property type="match status" value="1"/>
</dbReference>
<dbReference type="SUPFAM" id="SSF52025">
    <property type="entry name" value="PA domain"/>
    <property type="match status" value="1"/>
</dbReference>
<feature type="domain" description="Transferrin receptor-like dimerisation" evidence="5">
    <location>
        <begin position="606"/>
        <end position="721"/>
    </location>
</feature>
<dbReference type="Proteomes" id="UP000799438">
    <property type="component" value="Unassembled WGS sequence"/>
</dbReference>
<feature type="compositionally biased region" description="Basic and acidic residues" evidence="2">
    <location>
        <begin position="267"/>
        <end position="276"/>
    </location>
</feature>
<dbReference type="AlphaFoldDB" id="A0A6A6BBB4"/>
<dbReference type="InterPro" id="IPR003137">
    <property type="entry name" value="PA_domain"/>
</dbReference>
<feature type="domain" description="Peptidase M28" evidence="6">
    <location>
        <begin position="350"/>
        <end position="546"/>
    </location>
</feature>
<keyword evidence="8" id="KW-1185">Reference proteome</keyword>
<feature type="region of interest" description="Disordered" evidence="2">
    <location>
        <begin position="253"/>
        <end position="285"/>
    </location>
</feature>
<evidence type="ECO:0000256" key="1">
    <source>
        <dbReference type="ARBA" id="ARBA00005634"/>
    </source>
</evidence>
<dbReference type="InterPro" id="IPR007365">
    <property type="entry name" value="TFR-like_dimer_dom"/>
</dbReference>
<dbReference type="InterPro" id="IPR046450">
    <property type="entry name" value="PA_dom_sf"/>
</dbReference>
<evidence type="ECO:0000259" key="4">
    <source>
        <dbReference type="Pfam" id="PF02225"/>
    </source>
</evidence>
<reference evidence="7" key="1">
    <citation type="journal article" date="2020" name="Stud. Mycol.">
        <title>101 Dothideomycetes genomes: a test case for predicting lifestyles and emergence of pathogens.</title>
        <authorList>
            <person name="Haridas S."/>
            <person name="Albert R."/>
            <person name="Binder M."/>
            <person name="Bloem J."/>
            <person name="Labutti K."/>
            <person name="Salamov A."/>
            <person name="Andreopoulos B."/>
            <person name="Baker S."/>
            <person name="Barry K."/>
            <person name="Bills G."/>
            <person name="Bluhm B."/>
            <person name="Cannon C."/>
            <person name="Castanera R."/>
            <person name="Culley D."/>
            <person name="Daum C."/>
            <person name="Ezra D."/>
            <person name="Gonzalez J."/>
            <person name="Henrissat B."/>
            <person name="Kuo A."/>
            <person name="Liang C."/>
            <person name="Lipzen A."/>
            <person name="Lutzoni F."/>
            <person name="Magnuson J."/>
            <person name="Mondo S."/>
            <person name="Nolan M."/>
            <person name="Ohm R."/>
            <person name="Pangilinan J."/>
            <person name="Park H.-J."/>
            <person name="Ramirez L."/>
            <person name="Alfaro M."/>
            <person name="Sun H."/>
            <person name="Tritt A."/>
            <person name="Yoshinaga Y."/>
            <person name="Zwiers L.-H."/>
            <person name="Turgeon B."/>
            <person name="Goodwin S."/>
            <person name="Spatafora J."/>
            <person name="Crous P."/>
            <person name="Grigoriev I."/>
        </authorList>
    </citation>
    <scope>NUCLEOTIDE SEQUENCE</scope>
    <source>
        <strain evidence="7">CBS 121167</strain>
    </source>
</reference>
<organism evidence="7 8">
    <name type="scientific">Aplosporella prunicola CBS 121167</name>
    <dbReference type="NCBI Taxonomy" id="1176127"/>
    <lineage>
        <taxon>Eukaryota</taxon>
        <taxon>Fungi</taxon>
        <taxon>Dikarya</taxon>
        <taxon>Ascomycota</taxon>
        <taxon>Pezizomycotina</taxon>
        <taxon>Dothideomycetes</taxon>
        <taxon>Dothideomycetes incertae sedis</taxon>
        <taxon>Botryosphaeriales</taxon>
        <taxon>Aplosporellaceae</taxon>
        <taxon>Aplosporella</taxon>
    </lineage>
</organism>
<dbReference type="Gene3D" id="3.50.30.30">
    <property type="match status" value="1"/>
</dbReference>
<dbReference type="EMBL" id="ML995489">
    <property type="protein sequence ID" value="KAF2140554.1"/>
    <property type="molecule type" value="Genomic_DNA"/>
</dbReference>
<dbReference type="FunFam" id="3.40.630.10:FF:000101">
    <property type="entry name" value="N-acetylated alpha-linked acidic dipeptidase like 1"/>
    <property type="match status" value="1"/>
</dbReference>